<feature type="region of interest" description="Disordered" evidence="6">
    <location>
        <begin position="440"/>
        <end position="462"/>
    </location>
</feature>
<dbReference type="InterPro" id="IPR038973">
    <property type="entry name" value="MutL/Mlh/Pms-like"/>
</dbReference>
<evidence type="ECO:0000256" key="2">
    <source>
        <dbReference type="ARBA" id="ARBA00006082"/>
    </source>
</evidence>
<sequence length="808" mass="89476">MRRISEGLLYRNLPRRHWTTGKNQGAGALRHALNASSHMVVLKPYSVAVHYSPCCNITMDIDTEADKHLKRGTKRKVEEALSGPRRIKALDQNVVNKIAAGEIIVAPVHALKELIENSVDAGSTSIDVLVKDGGLKLLQITDNGHGINKDDMTILCERFTTSKLQQFEDLTSIGTYGFRGEALASISHIAHLTVTTKTKDSSCAWRAVYSDGKLVPSKPGMSADPKPVAGKQGTQITVEDLFYNVPSRRRAFRSAPEEYSKILDVVGRYAVHCEGVSFSCKKHGDADMGVSTTSSASIIGRIRNIHGSAVANELLSLEVNDKHLGFKATGMVSNANYNVKKMTLLLFINHRSVESTLIKKSVEATYAMFLPKGSHPFVYLSIEIEPHLVDVNVHPTKREVNFLHEDEIVELITEKIREQLAAVDTSRSFLTQTLIPGAGSKLPLRPDSDSQTKPSPGGKVVTTAPFRSANTTRLVQKTNENNLNRVDAKAQKITTLFKQQSSTGIEVDDETTSEEPRQWQEYNYKTIKRLRADVRKSMHNGLYEVFRDHTFVGIVDESRRLAAMQHGVKLYLVDYAAVCFELFYQIGLSDFGNFGTIKLDPPLAIRCLVQIAADQEKHAEGERDVVMAGTGDLHDSAFDWDEAVEATTSLIINKRAMLLDYFNMTITEEGDLCTLPLLVKGYLPSMGKLPMFLLRLGPNVDWTSELECFESMLREIAGWYVPEILPPPSSSPRPAVSPSSGATGGVERTTTAAATDQALGQRREELVNAIENVLFPAFRKRLVPPKSLLNHVSEVANLKGLYRIFERC</sequence>
<evidence type="ECO:0000256" key="6">
    <source>
        <dbReference type="SAM" id="MobiDB-lite"/>
    </source>
</evidence>
<dbReference type="FunCoup" id="A0A3N4M2H7">
    <property type="interactions" value="761"/>
</dbReference>
<dbReference type="Pfam" id="PF16413">
    <property type="entry name" value="Mlh1_C"/>
    <property type="match status" value="1"/>
</dbReference>
<evidence type="ECO:0000313" key="9">
    <source>
        <dbReference type="Proteomes" id="UP000267821"/>
    </source>
</evidence>
<dbReference type="Gene3D" id="3.30.230.10">
    <property type="match status" value="1"/>
</dbReference>
<dbReference type="EMBL" id="ML121527">
    <property type="protein sequence ID" value="RPB29363.1"/>
    <property type="molecule type" value="Genomic_DNA"/>
</dbReference>
<dbReference type="GO" id="GO:0032389">
    <property type="term" value="C:MutLalpha complex"/>
    <property type="evidence" value="ECO:0007669"/>
    <property type="project" value="TreeGrafter"/>
</dbReference>
<dbReference type="InterPro" id="IPR032189">
    <property type="entry name" value="Mlh1_C"/>
</dbReference>
<evidence type="ECO:0000256" key="5">
    <source>
        <dbReference type="ARBA" id="ARBA00023242"/>
    </source>
</evidence>
<dbReference type="InterPro" id="IPR013507">
    <property type="entry name" value="DNA_mismatch_S5_2-like"/>
</dbReference>
<dbReference type="InterPro" id="IPR036890">
    <property type="entry name" value="HATPase_C_sf"/>
</dbReference>
<dbReference type="PROSITE" id="PS00058">
    <property type="entry name" value="DNA_MISMATCH_REPAIR_1"/>
    <property type="match status" value="1"/>
</dbReference>
<protein>
    <submittedName>
        <fullName evidence="8">DNA mismatch repair protein-like protein</fullName>
    </submittedName>
</protein>
<dbReference type="STRING" id="1051890.A0A3N4M2H7"/>
<dbReference type="FunFam" id="3.30.565.10:FF:000033">
    <property type="entry name" value="DNA mismatch repair protein Mlh1"/>
    <property type="match status" value="1"/>
</dbReference>
<name>A0A3N4M2H7_9PEZI</name>
<dbReference type="Proteomes" id="UP000267821">
    <property type="component" value="Unassembled WGS sequence"/>
</dbReference>
<dbReference type="GO" id="GO:0030983">
    <property type="term" value="F:mismatched DNA binding"/>
    <property type="evidence" value="ECO:0007669"/>
    <property type="project" value="InterPro"/>
</dbReference>
<dbReference type="GO" id="GO:0006298">
    <property type="term" value="P:mismatch repair"/>
    <property type="evidence" value="ECO:0007669"/>
    <property type="project" value="InterPro"/>
</dbReference>
<dbReference type="NCBIfam" id="TIGR00585">
    <property type="entry name" value="mutl"/>
    <property type="match status" value="1"/>
</dbReference>
<dbReference type="InterPro" id="IPR002099">
    <property type="entry name" value="MutL/Mlh/PMS"/>
</dbReference>
<dbReference type="SUPFAM" id="SSF54211">
    <property type="entry name" value="Ribosomal protein S5 domain 2-like"/>
    <property type="match status" value="1"/>
</dbReference>
<dbReference type="FunFam" id="3.30.230.10:FF:000014">
    <property type="entry name" value="DNA mismatch repair protein Mlh1"/>
    <property type="match status" value="1"/>
</dbReference>
<dbReference type="CDD" id="cd16926">
    <property type="entry name" value="HATPase_MutL-MLH-PMS-like"/>
    <property type="match status" value="1"/>
</dbReference>
<comment type="subcellular location">
    <subcellularLocation>
        <location evidence="1">Nucleus</location>
    </subcellularLocation>
</comment>
<gene>
    <name evidence="8" type="ORF">L211DRAFT_6472</name>
</gene>
<dbReference type="InParanoid" id="A0A3N4M2H7"/>
<dbReference type="SUPFAM" id="SSF55874">
    <property type="entry name" value="ATPase domain of HSP90 chaperone/DNA topoisomerase II/histidine kinase"/>
    <property type="match status" value="1"/>
</dbReference>
<dbReference type="GO" id="GO:0140664">
    <property type="term" value="F:ATP-dependent DNA damage sensor activity"/>
    <property type="evidence" value="ECO:0007669"/>
    <property type="project" value="InterPro"/>
</dbReference>
<dbReference type="GO" id="GO:0016887">
    <property type="term" value="F:ATP hydrolysis activity"/>
    <property type="evidence" value="ECO:0007669"/>
    <property type="project" value="InterPro"/>
</dbReference>
<evidence type="ECO:0000259" key="7">
    <source>
        <dbReference type="SMART" id="SM01340"/>
    </source>
</evidence>
<dbReference type="Pfam" id="PF13589">
    <property type="entry name" value="HATPase_c_3"/>
    <property type="match status" value="1"/>
</dbReference>
<organism evidence="8 9">
    <name type="scientific">Terfezia boudieri ATCC MYA-4762</name>
    <dbReference type="NCBI Taxonomy" id="1051890"/>
    <lineage>
        <taxon>Eukaryota</taxon>
        <taxon>Fungi</taxon>
        <taxon>Dikarya</taxon>
        <taxon>Ascomycota</taxon>
        <taxon>Pezizomycotina</taxon>
        <taxon>Pezizomycetes</taxon>
        <taxon>Pezizales</taxon>
        <taxon>Pezizaceae</taxon>
        <taxon>Terfezia</taxon>
    </lineage>
</organism>
<dbReference type="AlphaFoldDB" id="A0A3N4M2H7"/>
<proteinExistence type="inferred from homology"/>
<dbReference type="InterPro" id="IPR014762">
    <property type="entry name" value="DNA_mismatch_repair_CS"/>
</dbReference>
<keyword evidence="9" id="KW-1185">Reference proteome</keyword>
<dbReference type="InterPro" id="IPR020568">
    <property type="entry name" value="Ribosomal_Su5_D2-typ_SF"/>
</dbReference>
<dbReference type="PANTHER" id="PTHR10073">
    <property type="entry name" value="DNA MISMATCH REPAIR PROTEIN MLH, PMS, MUTL"/>
    <property type="match status" value="1"/>
</dbReference>
<accession>A0A3N4M2H7</accession>
<evidence type="ECO:0000256" key="3">
    <source>
        <dbReference type="ARBA" id="ARBA00022763"/>
    </source>
</evidence>
<dbReference type="PANTHER" id="PTHR10073:SF12">
    <property type="entry name" value="DNA MISMATCH REPAIR PROTEIN MLH1"/>
    <property type="match status" value="1"/>
</dbReference>
<keyword evidence="5" id="KW-0539">Nucleus</keyword>
<dbReference type="SMART" id="SM01340">
    <property type="entry name" value="DNA_mis_repair"/>
    <property type="match status" value="1"/>
</dbReference>
<dbReference type="CDD" id="cd03483">
    <property type="entry name" value="MutL_Trans_MLH1"/>
    <property type="match status" value="1"/>
</dbReference>
<comment type="similarity">
    <text evidence="2">Belongs to the DNA mismatch repair MutL/HexB family.</text>
</comment>
<dbReference type="Gene3D" id="3.30.565.10">
    <property type="entry name" value="Histidine kinase-like ATPase, C-terminal domain"/>
    <property type="match status" value="1"/>
</dbReference>
<dbReference type="OrthoDB" id="10263226at2759"/>
<dbReference type="GO" id="GO:0061982">
    <property type="term" value="P:meiosis I cell cycle process"/>
    <property type="evidence" value="ECO:0007669"/>
    <property type="project" value="UniProtKB-ARBA"/>
</dbReference>
<dbReference type="InterPro" id="IPR014721">
    <property type="entry name" value="Ribsml_uS5_D2-typ_fold_subgr"/>
</dbReference>
<keyword evidence="3" id="KW-0227">DNA damage</keyword>
<keyword evidence="4" id="KW-0234">DNA repair</keyword>
<feature type="domain" description="DNA mismatch repair protein S5" evidence="7">
    <location>
        <begin position="302"/>
        <end position="421"/>
    </location>
</feature>
<evidence type="ECO:0000313" key="8">
    <source>
        <dbReference type="EMBL" id="RPB29363.1"/>
    </source>
</evidence>
<evidence type="ECO:0000256" key="4">
    <source>
        <dbReference type="ARBA" id="ARBA00023204"/>
    </source>
</evidence>
<dbReference type="Pfam" id="PF01119">
    <property type="entry name" value="DNA_mis_repair"/>
    <property type="match status" value="1"/>
</dbReference>
<reference evidence="8 9" key="1">
    <citation type="journal article" date="2018" name="Nat. Ecol. Evol.">
        <title>Pezizomycetes genomes reveal the molecular basis of ectomycorrhizal truffle lifestyle.</title>
        <authorList>
            <person name="Murat C."/>
            <person name="Payen T."/>
            <person name="Noel B."/>
            <person name="Kuo A."/>
            <person name="Morin E."/>
            <person name="Chen J."/>
            <person name="Kohler A."/>
            <person name="Krizsan K."/>
            <person name="Balestrini R."/>
            <person name="Da Silva C."/>
            <person name="Montanini B."/>
            <person name="Hainaut M."/>
            <person name="Levati E."/>
            <person name="Barry K.W."/>
            <person name="Belfiori B."/>
            <person name="Cichocki N."/>
            <person name="Clum A."/>
            <person name="Dockter R.B."/>
            <person name="Fauchery L."/>
            <person name="Guy J."/>
            <person name="Iotti M."/>
            <person name="Le Tacon F."/>
            <person name="Lindquist E.A."/>
            <person name="Lipzen A."/>
            <person name="Malagnac F."/>
            <person name="Mello A."/>
            <person name="Molinier V."/>
            <person name="Miyauchi S."/>
            <person name="Poulain J."/>
            <person name="Riccioni C."/>
            <person name="Rubini A."/>
            <person name="Sitrit Y."/>
            <person name="Splivallo R."/>
            <person name="Traeger S."/>
            <person name="Wang M."/>
            <person name="Zifcakova L."/>
            <person name="Wipf D."/>
            <person name="Zambonelli A."/>
            <person name="Paolocci F."/>
            <person name="Nowrousian M."/>
            <person name="Ottonello S."/>
            <person name="Baldrian P."/>
            <person name="Spatafora J.W."/>
            <person name="Henrissat B."/>
            <person name="Nagy L.G."/>
            <person name="Aury J.M."/>
            <person name="Wincker P."/>
            <person name="Grigoriev I.V."/>
            <person name="Bonfante P."/>
            <person name="Martin F.M."/>
        </authorList>
    </citation>
    <scope>NUCLEOTIDE SEQUENCE [LARGE SCALE GENOMIC DNA]</scope>
    <source>
        <strain evidence="8 9">ATCC MYA-4762</strain>
    </source>
</reference>
<evidence type="ECO:0000256" key="1">
    <source>
        <dbReference type="ARBA" id="ARBA00004123"/>
    </source>
</evidence>
<feature type="region of interest" description="Disordered" evidence="6">
    <location>
        <begin position="728"/>
        <end position="749"/>
    </location>
</feature>
<dbReference type="GO" id="GO:0005524">
    <property type="term" value="F:ATP binding"/>
    <property type="evidence" value="ECO:0007669"/>
    <property type="project" value="InterPro"/>
</dbReference>